<dbReference type="EMBL" id="JBHSKX010000002">
    <property type="protein sequence ID" value="MFC5368201.1"/>
    <property type="molecule type" value="Genomic_DNA"/>
</dbReference>
<protein>
    <submittedName>
        <fullName evidence="1">Uncharacterized protein</fullName>
    </submittedName>
</protein>
<name>A0ABD5RE10_9EURY</name>
<evidence type="ECO:0000313" key="1">
    <source>
        <dbReference type="EMBL" id="MFC5368201.1"/>
    </source>
</evidence>
<keyword evidence="2" id="KW-1185">Reference proteome</keyword>
<dbReference type="InterPro" id="IPR058375">
    <property type="entry name" value="DUF8062"/>
</dbReference>
<dbReference type="AlphaFoldDB" id="A0ABD5RE10"/>
<dbReference type="RefSeq" id="WP_227230444.1">
    <property type="nucleotide sequence ID" value="NZ_JAJCVJ010000002.1"/>
</dbReference>
<organism evidence="1 2">
    <name type="scientific">Salinirubrum litoreum</name>
    <dbReference type="NCBI Taxonomy" id="1126234"/>
    <lineage>
        <taxon>Archaea</taxon>
        <taxon>Methanobacteriati</taxon>
        <taxon>Methanobacteriota</taxon>
        <taxon>Stenosarchaea group</taxon>
        <taxon>Halobacteria</taxon>
        <taxon>Halobacteriales</taxon>
        <taxon>Haloferacaceae</taxon>
        <taxon>Salinirubrum</taxon>
    </lineage>
</organism>
<accession>A0ABD5RE10</accession>
<comment type="caution">
    <text evidence="1">The sequence shown here is derived from an EMBL/GenBank/DDBJ whole genome shotgun (WGS) entry which is preliminary data.</text>
</comment>
<dbReference type="Proteomes" id="UP001596201">
    <property type="component" value="Unassembled WGS sequence"/>
</dbReference>
<proteinExistence type="predicted"/>
<evidence type="ECO:0000313" key="2">
    <source>
        <dbReference type="Proteomes" id="UP001596201"/>
    </source>
</evidence>
<sequence length="113" mass="12906">MPDADPPTPDDIDDTPTVSCARCEDEWDLAYELDELSLGNQSFEQFALDHERHTGHFPDGVTPWIVTCKQCPATERFLSETPARRWAETHSRHTRHSVGIEYSDDAEFVIESE</sequence>
<dbReference type="Pfam" id="PF26258">
    <property type="entry name" value="DUF8062"/>
    <property type="match status" value="1"/>
</dbReference>
<reference evidence="1 2" key="1">
    <citation type="journal article" date="2019" name="Int. J. Syst. Evol. Microbiol.">
        <title>The Global Catalogue of Microorganisms (GCM) 10K type strain sequencing project: providing services to taxonomists for standard genome sequencing and annotation.</title>
        <authorList>
            <consortium name="The Broad Institute Genomics Platform"/>
            <consortium name="The Broad Institute Genome Sequencing Center for Infectious Disease"/>
            <person name="Wu L."/>
            <person name="Ma J."/>
        </authorList>
    </citation>
    <scope>NUCLEOTIDE SEQUENCE [LARGE SCALE GENOMIC DNA]</scope>
    <source>
        <strain evidence="1 2">CGMCC 1.12237</strain>
    </source>
</reference>
<gene>
    <name evidence="1" type="ORF">ACFPJ5_14800</name>
</gene>